<feature type="region of interest" description="Disordered" evidence="1">
    <location>
        <begin position="1"/>
        <end position="20"/>
    </location>
</feature>
<protein>
    <submittedName>
        <fullName evidence="2">Uncharacterized protein</fullName>
    </submittedName>
</protein>
<keyword evidence="3" id="KW-1185">Reference proteome</keyword>
<name>A0AA87Z5Y7_FICCA</name>
<dbReference type="AlphaFoldDB" id="A0AA87Z5Y7"/>
<proteinExistence type="predicted"/>
<evidence type="ECO:0000313" key="2">
    <source>
        <dbReference type="EMBL" id="GMN26045.1"/>
    </source>
</evidence>
<reference evidence="2" key="1">
    <citation type="submission" date="2023-07" db="EMBL/GenBank/DDBJ databases">
        <title>draft genome sequence of fig (Ficus carica).</title>
        <authorList>
            <person name="Takahashi T."/>
            <person name="Nishimura K."/>
        </authorList>
    </citation>
    <scope>NUCLEOTIDE SEQUENCE</scope>
</reference>
<comment type="caution">
    <text evidence="2">The sequence shown here is derived from an EMBL/GenBank/DDBJ whole genome shotgun (WGS) entry which is preliminary data.</text>
</comment>
<feature type="region of interest" description="Disordered" evidence="1">
    <location>
        <begin position="190"/>
        <end position="215"/>
    </location>
</feature>
<sequence length="270" mass="30093">MLGQGKPQESIGWLPAPSRPASCSRGGGVLERTTHCCLAPTQGFAFGEEHCFERGKAWLTSHFEEATGLECFHQMMHVGWAIPIPRGGPIRPGLVGKRFTWRLLLSGNRILSISDKIRTATSLKAWFLPPSLSLLPPWSSSIRWVIPCSHVRVFARRLGRCHDHSHQFQQAGRARKLPFLECKQAKPREAEAVASRTKPSRYDRRAKGARPSRATSGVNGAWLAVSGLDATLGNIDTSTFKHLVVERYCHQQFQHGQGLLNMDRTRVELA</sequence>
<accession>A0AA87Z5Y7</accession>
<evidence type="ECO:0000256" key="1">
    <source>
        <dbReference type="SAM" id="MobiDB-lite"/>
    </source>
</evidence>
<dbReference type="EMBL" id="BTGU01003059">
    <property type="protein sequence ID" value="GMN26045.1"/>
    <property type="molecule type" value="Genomic_DNA"/>
</dbReference>
<organism evidence="2 3">
    <name type="scientific">Ficus carica</name>
    <name type="common">Common fig</name>
    <dbReference type="NCBI Taxonomy" id="3494"/>
    <lineage>
        <taxon>Eukaryota</taxon>
        <taxon>Viridiplantae</taxon>
        <taxon>Streptophyta</taxon>
        <taxon>Embryophyta</taxon>
        <taxon>Tracheophyta</taxon>
        <taxon>Spermatophyta</taxon>
        <taxon>Magnoliopsida</taxon>
        <taxon>eudicotyledons</taxon>
        <taxon>Gunneridae</taxon>
        <taxon>Pentapetalae</taxon>
        <taxon>rosids</taxon>
        <taxon>fabids</taxon>
        <taxon>Rosales</taxon>
        <taxon>Moraceae</taxon>
        <taxon>Ficeae</taxon>
        <taxon>Ficus</taxon>
    </lineage>
</organism>
<gene>
    <name evidence="2" type="ORF">TIFTF001_043956</name>
</gene>
<evidence type="ECO:0000313" key="3">
    <source>
        <dbReference type="Proteomes" id="UP001187192"/>
    </source>
</evidence>
<dbReference type="Proteomes" id="UP001187192">
    <property type="component" value="Unassembled WGS sequence"/>
</dbReference>